<dbReference type="PROSITE" id="PS50109">
    <property type="entry name" value="HIS_KIN"/>
    <property type="match status" value="1"/>
</dbReference>
<dbReference type="Pfam" id="PF01627">
    <property type="entry name" value="Hpt"/>
    <property type="match status" value="1"/>
</dbReference>
<sequence length="1242" mass="135714">MQVVSAAWLLILGRILLGLSLATTLMVMLAWPAGWITLRSLIDGLPTMKFNTALGLAVLAAIGLLRARMNAIGDQVNWSAIGLAAFVLLLASLSLVEDGLQIDLGIDTLVSADARSVDQGNPPGRMSTGTAIGLALLAISQLISGFVPSWVRKTIASLAGVMGLISIFLFLLRTNVRDASIFSTTAIHTAMLLALIAAGFFLVWRGLRFIRTDADRQLALAELRRSRPVAGIIIGTLVVGLLVTGNLVSDAQKTIRDSRQAEFSYFTDLVVEDIERNVNRVVYGLRSLRGLYLSREEVSRNEFATMVKSRDLATEFPGAIGLGLIQRVERSELKNFVQEVRDDDGPDFEVLTKGDAADLFIIRYIFPLDRNRQAWGFDIGSESTRRTAIEQAALTGKPTITGRIELLQDNAKTSGFLYYLPLYDSLETPDSEAERLARLRGVLYAPIILNKALAGIDSRTQGNVEIMIFDIEENEAGIKLYGDRTPDQVEAELQGQGFRKFVERTVIDAGGRKWAVTTVSSPVFESRIDRTMPAMIGVAGSILSLLLVGVMWSMGRSMALSHNLMVEVRQSEEEAREARRIAEKANLAKSEFLANMSHEIRTPMNAIIGLTDSVLRTDLSSEQREYLNTVAESSSTLLQIINDILDFSKIEAGKSDLEEAPFQPHELVAKLLKPMAAKTLDQPVELSYHVARNVPGELRGDARRLGQVLINLTGNAIKFTTQGTVDVRVAAVEQEDLDPQEILLKFSVKDSGIGIPAEKQASIFNVFEQADTSTTRRYGGTGLGLTISSRLVHQLGGEIGVESELGVGSTFWFTVRLRRSEGEISEPWWTIVEGLRGRRALIVDDNELDLLTLCDVAESHQIETLQAQSGEAALRILQAEKQAQRQVDLLVTDLKMPNFDGLELIQTVNGAPERYGLPVVILVSAGRIESLGNAARVPVASKICKPVKPSELLEAMVEGLGLSGNIDQAASTLPPPAESATAGMRILLCEDSRANQQVATAILRRRNHQISIAENGVEALQAVKDGQFDVILMDVQMPEMDGLTAAYLIREYEQKTGGHVPIVATTAHALKTDRERCLSAGMDAYVSKPLLPDSLFAAIDSAMRIAGPEAVAVEAQSERSPETPAVVSEDSPVPWRKILSRLGDNRPVLVEIVATYAEEMEESIRSVQQAIAEQDDHRLTVSAHKLKSGLRFFHQMEAATIALDLEQRGTRGDFDSADQQAAKLAAMVSGLLPYLHRYCQTN</sequence>
<keyword evidence="11 18" id="KW-1133">Transmembrane helix</keyword>
<dbReference type="Proteomes" id="UP000318878">
    <property type="component" value="Unassembled WGS sequence"/>
</dbReference>
<dbReference type="FunFam" id="1.10.287.130:FF:000002">
    <property type="entry name" value="Two-component osmosensing histidine kinase"/>
    <property type="match status" value="1"/>
</dbReference>
<dbReference type="PANTHER" id="PTHR45339:SF1">
    <property type="entry name" value="HYBRID SIGNAL TRANSDUCTION HISTIDINE KINASE J"/>
    <property type="match status" value="1"/>
</dbReference>
<dbReference type="InterPro" id="IPR036641">
    <property type="entry name" value="HPT_dom_sf"/>
</dbReference>
<dbReference type="Pfam" id="PF00072">
    <property type="entry name" value="Response_reg"/>
    <property type="match status" value="2"/>
</dbReference>
<accession>A0A5C5V9V0</accession>
<evidence type="ECO:0000256" key="5">
    <source>
        <dbReference type="ARBA" id="ARBA00022553"/>
    </source>
</evidence>
<dbReference type="Gene3D" id="3.30.565.10">
    <property type="entry name" value="Histidine kinase-like ATPase, C-terminal domain"/>
    <property type="match status" value="1"/>
</dbReference>
<feature type="transmembrane region" description="Helical" evidence="18">
    <location>
        <begin position="185"/>
        <end position="207"/>
    </location>
</feature>
<dbReference type="GO" id="GO:0005524">
    <property type="term" value="F:ATP binding"/>
    <property type="evidence" value="ECO:0007669"/>
    <property type="project" value="UniProtKB-KW"/>
</dbReference>
<evidence type="ECO:0000256" key="15">
    <source>
        <dbReference type="ARBA" id="ARBA00068150"/>
    </source>
</evidence>
<dbReference type="EMBL" id="SJPF01000002">
    <property type="protein sequence ID" value="TWT34659.1"/>
    <property type="molecule type" value="Genomic_DNA"/>
</dbReference>
<keyword evidence="6 23" id="KW-0808">Transferase</keyword>
<dbReference type="SUPFAM" id="SSF52172">
    <property type="entry name" value="CheY-like"/>
    <property type="match status" value="2"/>
</dbReference>
<keyword evidence="10" id="KW-0067">ATP-binding</keyword>
<evidence type="ECO:0000259" key="22">
    <source>
        <dbReference type="PROSITE" id="PS50894"/>
    </source>
</evidence>
<comment type="catalytic activity">
    <reaction evidence="1">
        <text>ATP + protein L-histidine = ADP + protein N-phospho-L-histidine.</text>
        <dbReference type="EC" id="2.7.13.3"/>
    </reaction>
</comment>
<evidence type="ECO:0000256" key="9">
    <source>
        <dbReference type="ARBA" id="ARBA00022777"/>
    </source>
</evidence>
<dbReference type="Gene3D" id="3.40.50.2300">
    <property type="match status" value="2"/>
</dbReference>
<feature type="transmembrane region" description="Helical" evidence="18">
    <location>
        <begin position="76"/>
        <end position="96"/>
    </location>
</feature>
<dbReference type="Pfam" id="PF00512">
    <property type="entry name" value="HisKA"/>
    <property type="match status" value="1"/>
</dbReference>
<dbReference type="PROSITE" id="PS50894">
    <property type="entry name" value="HPT"/>
    <property type="match status" value="1"/>
</dbReference>
<feature type="transmembrane region" description="Helical" evidence="18">
    <location>
        <begin position="7"/>
        <end position="30"/>
    </location>
</feature>
<feature type="modified residue" description="4-aspartylphosphate" evidence="17">
    <location>
        <position position="893"/>
    </location>
</feature>
<evidence type="ECO:0000313" key="24">
    <source>
        <dbReference type="Proteomes" id="UP000318878"/>
    </source>
</evidence>
<keyword evidence="12" id="KW-0902">Two-component regulatory system</keyword>
<feature type="domain" description="Histidine kinase" evidence="19">
    <location>
        <begin position="595"/>
        <end position="819"/>
    </location>
</feature>
<evidence type="ECO:0000259" key="20">
    <source>
        <dbReference type="PROSITE" id="PS50110"/>
    </source>
</evidence>
<proteinExistence type="predicted"/>
<dbReference type="PANTHER" id="PTHR45339">
    <property type="entry name" value="HYBRID SIGNAL TRANSDUCTION HISTIDINE KINASE J"/>
    <property type="match status" value="1"/>
</dbReference>
<feature type="modified residue" description="Phosphohistidine" evidence="16">
    <location>
        <position position="1184"/>
    </location>
</feature>
<dbReference type="SUPFAM" id="SSF47226">
    <property type="entry name" value="Histidine-containing phosphotransfer domain, HPT domain"/>
    <property type="match status" value="1"/>
</dbReference>
<comment type="subunit">
    <text evidence="14">At low DSF concentrations, interacts with RpfF.</text>
</comment>
<dbReference type="FunFam" id="3.30.565.10:FF:000010">
    <property type="entry name" value="Sensor histidine kinase RcsC"/>
    <property type="match status" value="1"/>
</dbReference>
<dbReference type="SUPFAM" id="SSF55874">
    <property type="entry name" value="ATPase domain of HSP90 chaperone/DNA topoisomerase II/histidine kinase"/>
    <property type="match status" value="1"/>
</dbReference>
<evidence type="ECO:0000256" key="13">
    <source>
        <dbReference type="ARBA" id="ARBA00023136"/>
    </source>
</evidence>
<keyword evidence="5 17" id="KW-0597">Phosphoprotein</keyword>
<dbReference type="InterPro" id="IPR006189">
    <property type="entry name" value="CHASE_dom"/>
</dbReference>
<evidence type="ECO:0000256" key="8">
    <source>
        <dbReference type="ARBA" id="ARBA00022741"/>
    </source>
</evidence>
<dbReference type="InterPro" id="IPR008207">
    <property type="entry name" value="Sig_transdc_His_kin_Hpt_dom"/>
</dbReference>
<dbReference type="InterPro" id="IPR004358">
    <property type="entry name" value="Sig_transdc_His_kin-like_C"/>
</dbReference>
<name>A0A5C5V9V0_9BACT</name>
<evidence type="ECO:0000259" key="19">
    <source>
        <dbReference type="PROSITE" id="PS50109"/>
    </source>
</evidence>
<dbReference type="SMART" id="SM01079">
    <property type="entry name" value="CHASE"/>
    <property type="match status" value="1"/>
</dbReference>
<dbReference type="InterPro" id="IPR036890">
    <property type="entry name" value="HATPase_C_sf"/>
</dbReference>
<comment type="subcellular location">
    <subcellularLocation>
        <location evidence="2">Cell membrane</location>
        <topology evidence="2">Multi-pass membrane protein</topology>
    </subcellularLocation>
</comment>
<dbReference type="CDD" id="cd17546">
    <property type="entry name" value="REC_hyHK_CKI1_RcsC-like"/>
    <property type="match status" value="1"/>
</dbReference>
<evidence type="ECO:0000256" key="7">
    <source>
        <dbReference type="ARBA" id="ARBA00022692"/>
    </source>
</evidence>
<dbReference type="PRINTS" id="PR00344">
    <property type="entry name" value="BCTRLSENSOR"/>
</dbReference>
<dbReference type="InterPro" id="IPR003594">
    <property type="entry name" value="HATPase_dom"/>
</dbReference>
<evidence type="ECO:0000259" key="21">
    <source>
        <dbReference type="PROSITE" id="PS50839"/>
    </source>
</evidence>
<organism evidence="23 24">
    <name type="scientific">Blastopirellula retiformator</name>
    <dbReference type="NCBI Taxonomy" id="2527970"/>
    <lineage>
        <taxon>Bacteria</taxon>
        <taxon>Pseudomonadati</taxon>
        <taxon>Planctomycetota</taxon>
        <taxon>Planctomycetia</taxon>
        <taxon>Pirellulales</taxon>
        <taxon>Pirellulaceae</taxon>
        <taxon>Blastopirellula</taxon>
    </lineage>
</organism>
<dbReference type="PROSITE" id="PS50839">
    <property type="entry name" value="CHASE"/>
    <property type="match status" value="1"/>
</dbReference>
<evidence type="ECO:0000256" key="4">
    <source>
        <dbReference type="ARBA" id="ARBA00022475"/>
    </source>
</evidence>
<evidence type="ECO:0000256" key="11">
    <source>
        <dbReference type="ARBA" id="ARBA00022989"/>
    </source>
</evidence>
<dbReference type="InterPro" id="IPR005467">
    <property type="entry name" value="His_kinase_dom"/>
</dbReference>
<keyword evidence="8" id="KW-0547">Nucleotide-binding</keyword>
<feature type="modified residue" description="4-aspartylphosphate" evidence="17">
    <location>
        <position position="1034"/>
    </location>
</feature>
<keyword evidence="24" id="KW-1185">Reference proteome</keyword>
<feature type="transmembrane region" description="Helical" evidence="18">
    <location>
        <begin position="50"/>
        <end position="69"/>
    </location>
</feature>
<dbReference type="InterPro" id="IPR011006">
    <property type="entry name" value="CheY-like_superfamily"/>
</dbReference>
<dbReference type="GO" id="GO:0005886">
    <property type="term" value="C:plasma membrane"/>
    <property type="evidence" value="ECO:0007669"/>
    <property type="project" value="UniProtKB-SubCell"/>
</dbReference>
<dbReference type="Gene3D" id="1.10.287.130">
    <property type="match status" value="1"/>
</dbReference>
<evidence type="ECO:0000256" key="16">
    <source>
        <dbReference type="PROSITE-ProRule" id="PRU00110"/>
    </source>
</evidence>
<reference evidence="23 24" key="1">
    <citation type="submission" date="2019-02" db="EMBL/GenBank/DDBJ databases">
        <title>Deep-cultivation of Planctomycetes and their phenomic and genomic characterization uncovers novel biology.</title>
        <authorList>
            <person name="Wiegand S."/>
            <person name="Jogler M."/>
            <person name="Boedeker C."/>
            <person name="Pinto D."/>
            <person name="Vollmers J."/>
            <person name="Rivas-Marin E."/>
            <person name="Kohn T."/>
            <person name="Peeters S.H."/>
            <person name="Heuer A."/>
            <person name="Rast P."/>
            <person name="Oberbeckmann S."/>
            <person name="Bunk B."/>
            <person name="Jeske O."/>
            <person name="Meyerdierks A."/>
            <person name="Storesund J.E."/>
            <person name="Kallscheuer N."/>
            <person name="Luecker S."/>
            <person name="Lage O.M."/>
            <person name="Pohl T."/>
            <person name="Merkel B.J."/>
            <person name="Hornburger P."/>
            <person name="Mueller R.-W."/>
            <person name="Bruemmer F."/>
            <person name="Labrenz M."/>
            <person name="Spormann A.M."/>
            <person name="Op Den Camp H."/>
            <person name="Overmann J."/>
            <person name="Amann R."/>
            <person name="Jetten M.S.M."/>
            <person name="Mascher T."/>
            <person name="Medema M.H."/>
            <person name="Devos D.P."/>
            <person name="Kaster A.-K."/>
            <person name="Ovreas L."/>
            <person name="Rohde M."/>
            <person name="Galperin M.Y."/>
            <person name="Jogler C."/>
        </authorList>
    </citation>
    <scope>NUCLEOTIDE SEQUENCE [LARGE SCALE GENOMIC DNA]</scope>
    <source>
        <strain evidence="23 24">Enr8</strain>
    </source>
</reference>
<feature type="transmembrane region" description="Helical" evidence="18">
    <location>
        <begin position="534"/>
        <end position="555"/>
    </location>
</feature>
<dbReference type="Pfam" id="PF02518">
    <property type="entry name" value="HATPase_c"/>
    <property type="match status" value="1"/>
</dbReference>
<evidence type="ECO:0000256" key="18">
    <source>
        <dbReference type="SAM" id="Phobius"/>
    </source>
</evidence>
<dbReference type="PROSITE" id="PS50110">
    <property type="entry name" value="RESPONSE_REGULATORY"/>
    <property type="match status" value="2"/>
</dbReference>
<dbReference type="RefSeq" id="WP_186767556.1">
    <property type="nucleotide sequence ID" value="NZ_SJPF01000002.1"/>
</dbReference>
<evidence type="ECO:0000256" key="3">
    <source>
        <dbReference type="ARBA" id="ARBA00012438"/>
    </source>
</evidence>
<keyword evidence="9 23" id="KW-0418">Kinase</keyword>
<dbReference type="Pfam" id="PF03924">
    <property type="entry name" value="CHASE"/>
    <property type="match status" value="1"/>
</dbReference>
<dbReference type="Gene3D" id="1.20.120.160">
    <property type="entry name" value="HPT domain"/>
    <property type="match status" value="1"/>
</dbReference>
<dbReference type="Gene3D" id="3.30.450.350">
    <property type="entry name" value="CHASE domain"/>
    <property type="match status" value="1"/>
</dbReference>
<evidence type="ECO:0000256" key="6">
    <source>
        <dbReference type="ARBA" id="ARBA00022679"/>
    </source>
</evidence>
<evidence type="ECO:0000313" key="23">
    <source>
        <dbReference type="EMBL" id="TWT34659.1"/>
    </source>
</evidence>
<dbReference type="InterPro" id="IPR042240">
    <property type="entry name" value="CHASE_sf"/>
</dbReference>
<feature type="transmembrane region" description="Helical" evidence="18">
    <location>
        <begin position="154"/>
        <end position="173"/>
    </location>
</feature>
<dbReference type="SMART" id="SM00448">
    <property type="entry name" value="REC"/>
    <property type="match status" value="2"/>
</dbReference>
<feature type="transmembrane region" description="Helical" evidence="18">
    <location>
        <begin position="228"/>
        <end position="248"/>
    </location>
</feature>
<dbReference type="InterPro" id="IPR001789">
    <property type="entry name" value="Sig_transdc_resp-reg_receiver"/>
</dbReference>
<dbReference type="SMART" id="SM00388">
    <property type="entry name" value="HisKA"/>
    <property type="match status" value="1"/>
</dbReference>
<evidence type="ECO:0000256" key="2">
    <source>
        <dbReference type="ARBA" id="ARBA00004651"/>
    </source>
</evidence>
<evidence type="ECO:0000256" key="17">
    <source>
        <dbReference type="PROSITE-ProRule" id="PRU00169"/>
    </source>
</evidence>
<evidence type="ECO:0000256" key="1">
    <source>
        <dbReference type="ARBA" id="ARBA00000085"/>
    </source>
</evidence>
<dbReference type="AlphaFoldDB" id="A0A5C5V9V0"/>
<dbReference type="InterPro" id="IPR003661">
    <property type="entry name" value="HisK_dim/P_dom"/>
</dbReference>
<dbReference type="EC" id="2.7.13.3" evidence="3"/>
<evidence type="ECO:0000256" key="12">
    <source>
        <dbReference type="ARBA" id="ARBA00023012"/>
    </source>
</evidence>
<feature type="domain" description="CHASE" evidence="21">
    <location>
        <begin position="294"/>
        <end position="517"/>
    </location>
</feature>
<keyword evidence="13 18" id="KW-0472">Membrane</keyword>
<keyword evidence="4" id="KW-1003">Cell membrane</keyword>
<evidence type="ECO:0000256" key="10">
    <source>
        <dbReference type="ARBA" id="ARBA00022840"/>
    </source>
</evidence>
<keyword evidence="7 18" id="KW-0812">Transmembrane</keyword>
<dbReference type="CDD" id="cd00082">
    <property type="entry name" value="HisKA"/>
    <property type="match status" value="1"/>
</dbReference>
<dbReference type="CDD" id="cd16922">
    <property type="entry name" value="HATPase_EvgS-ArcB-TorS-like"/>
    <property type="match status" value="1"/>
</dbReference>
<comment type="caution">
    <text evidence="23">The sequence shown here is derived from an EMBL/GenBank/DDBJ whole genome shotgun (WGS) entry which is preliminary data.</text>
</comment>
<feature type="domain" description="Response regulatory" evidence="20">
    <location>
        <begin position="839"/>
        <end position="960"/>
    </location>
</feature>
<feature type="domain" description="HPt" evidence="22">
    <location>
        <begin position="1145"/>
        <end position="1242"/>
    </location>
</feature>
<gene>
    <name evidence="23" type="primary">barA_3</name>
    <name evidence="23" type="ORF">Enr8_20720</name>
</gene>
<dbReference type="SMART" id="SM00387">
    <property type="entry name" value="HATPase_c"/>
    <property type="match status" value="1"/>
</dbReference>
<feature type="domain" description="Response regulatory" evidence="20">
    <location>
        <begin position="985"/>
        <end position="1103"/>
    </location>
</feature>
<evidence type="ECO:0000256" key="14">
    <source>
        <dbReference type="ARBA" id="ARBA00064003"/>
    </source>
</evidence>
<dbReference type="SUPFAM" id="SSF47384">
    <property type="entry name" value="Homodimeric domain of signal transducing histidine kinase"/>
    <property type="match status" value="1"/>
</dbReference>
<dbReference type="InterPro" id="IPR036097">
    <property type="entry name" value="HisK_dim/P_sf"/>
</dbReference>
<protein>
    <recommendedName>
        <fullName evidence="15">Sensory/regulatory protein RpfC</fullName>
        <ecNumber evidence="3">2.7.13.3</ecNumber>
    </recommendedName>
</protein>
<dbReference type="GO" id="GO:0000155">
    <property type="term" value="F:phosphorelay sensor kinase activity"/>
    <property type="evidence" value="ECO:0007669"/>
    <property type="project" value="InterPro"/>
</dbReference>